<keyword evidence="7" id="KW-0067">ATP-binding</keyword>
<feature type="domain" description="ABC transmembrane type-1" evidence="6">
    <location>
        <begin position="32"/>
        <end position="312"/>
    </location>
</feature>
<dbReference type="InterPro" id="IPR011527">
    <property type="entry name" value="ABC1_TM_dom"/>
</dbReference>
<dbReference type="PANTHER" id="PTHR43394:SF4">
    <property type="entry name" value="TOXIN SECRETION ABC TRANSPORTER ATP-BINDING PROTEIN"/>
    <property type="match status" value="1"/>
</dbReference>
<evidence type="ECO:0000256" key="1">
    <source>
        <dbReference type="ARBA" id="ARBA00004651"/>
    </source>
</evidence>
<dbReference type="SUPFAM" id="SSF90123">
    <property type="entry name" value="ABC transporter transmembrane region"/>
    <property type="match status" value="1"/>
</dbReference>
<evidence type="ECO:0000313" key="7">
    <source>
        <dbReference type="EMBL" id="GER02865.1"/>
    </source>
</evidence>
<dbReference type="Proteomes" id="UP000324996">
    <property type="component" value="Unassembled WGS sequence"/>
</dbReference>
<evidence type="ECO:0000256" key="4">
    <source>
        <dbReference type="ARBA" id="ARBA00023136"/>
    </source>
</evidence>
<accession>A0A5A7N5D1</accession>
<dbReference type="Pfam" id="PF00664">
    <property type="entry name" value="ABC_membrane"/>
    <property type="match status" value="1"/>
</dbReference>
<dbReference type="Gene3D" id="3.40.50.300">
    <property type="entry name" value="P-loop containing nucleotide triphosphate hydrolases"/>
    <property type="match status" value="1"/>
</dbReference>
<feature type="transmembrane region" description="Helical" evidence="5">
    <location>
        <begin position="63"/>
        <end position="87"/>
    </location>
</feature>
<dbReference type="InterPro" id="IPR039421">
    <property type="entry name" value="Type_1_exporter"/>
</dbReference>
<evidence type="ECO:0000256" key="5">
    <source>
        <dbReference type="SAM" id="Phobius"/>
    </source>
</evidence>
<sequence>MANHVTDDAAEIRHIWRWMIWLLGPERRFYYAAIILGTVISLLTLAIPISVQMLVDSVANTALVQPVVVLSLSLFGLLSISGGLWAARAYLMEIFSRRIHARLSAEMAMTAIHARTDWFEEARRSDLYDRYFDIMVLQKTVPEILIGGFSIVFQAGIGFVVVSFYHPLFFGLILGYSFIIWLIWMIWGKRGTLGQVQVSHAKYRMAHWLGSLAATNGFYKRRSHVDHALLRTERLGAEYLRAQEQQYSASFAQTISLLALYALASAALLGIGGWLVIENQLTLGQLVAAELILSAAFFGFSQFSVYLDKFYLLAASIEELSQVFSAPLEPNEGTRTIEDRVPDLEFAAVKVNFGGENTAFNFKIAAGTKVVAHKADSRFQRLFTNLLKRHIDPERGHILLAGEDIRQFEIMALRQQIVVLDRPAIIACTIAEYLQLARPSARYEEIEAALQIVGLSHVIASLDEQLDTELLSNGWPLSAAEALQLKLAAALLAQPKILVIGEIYDMLSPDRMSALHTHFASLSQTTVILFSNHHQPSGFSPFLKSDEALSADVQKEQPQ</sequence>
<evidence type="ECO:0000256" key="3">
    <source>
        <dbReference type="ARBA" id="ARBA00022989"/>
    </source>
</evidence>
<dbReference type="Gene3D" id="1.20.1560.10">
    <property type="entry name" value="ABC transporter type 1, transmembrane domain"/>
    <property type="match status" value="1"/>
</dbReference>
<dbReference type="GO" id="GO:0005524">
    <property type="term" value="F:ATP binding"/>
    <property type="evidence" value="ECO:0007669"/>
    <property type="project" value="UniProtKB-KW"/>
</dbReference>
<feature type="transmembrane region" description="Helical" evidence="5">
    <location>
        <begin position="29"/>
        <end position="51"/>
    </location>
</feature>
<dbReference type="PROSITE" id="PS50929">
    <property type="entry name" value="ABC_TM1F"/>
    <property type="match status" value="1"/>
</dbReference>
<keyword evidence="3 5" id="KW-1133">Transmembrane helix</keyword>
<proteinExistence type="predicted"/>
<dbReference type="GO" id="GO:0005886">
    <property type="term" value="C:plasma membrane"/>
    <property type="evidence" value="ECO:0007669"/>
    <property type="project" value="UniProtKB-SubCell"/>
</dbReference>
<dbReference type="SUPFAM" id="SSF52540">
    <property type="entry name" value="P-loop containing nucleoside triphosphate hydrolases"/>
    <property type="match status" value="1"/>
</dbReference>
<dbReference type="EMBL" id="BKCN01000002">
    <property type="protein sequence ID" value="GER02865.1"/>
    <property type="molecule type" value="Genomic_DNA"/>
</dbReference>
<comment type="caution">
    <text evidence="7">The sequence shown here is derived from an EMBL/GenBank/DDBJ whole genome shotgun (WGS) entry which is preliminary data.</text>
</comment>
<comment type="subcellular location">
    <subcellularLocation>
        <location evidence="1">Cell membrane</location>
        <topology evidence="1">Multi-pass membrane protein</topology>
    </subcellularLocation>
</comment>
<dbReference type="InterPro" id="IPR027417">
    <property type="entry name" value="P-loop_NTPase"/>
</dbReference>
<dbReference type="InterPro" id="IPR036640">
    <property type="entry name" value="ABC1_TM_sf"/>
</dbReference>
<name>A0A5A7N5D1_9PROT</name>
<protein>
    <submittedName>
        <fullName evidence="7">ABC transporter ATP-binding protein</fullName>
    </submittedName>
</protein>
<keyword evidence="8" id="KW-1185">Reference proteome</keyword>
<dbReference type="PANTHER" id="PTHR43394">
    <property type="entry name" value="ATP-DEPENDENT PERMEASE MDL1, MITOCHONDRIAL"/>
    <property type="match status" value="1"/>
</dbReference>
<gene>
    <name evidence="7" type="ORF">JCM17846_05470</name>
</gene>
<evidence type="ECO:0000256" key="2">
    <source>
        <dbReference type="ARBA" id="ARBA00022692"/>
    </source>
</evidence>
<feature type="transmembrane region" description="Helical" evidence="5">
    <location>
        <begin position="168"/>
        <end position="187"/>
    </location>
</feature>
<evidence type="ECO:0000313" key="8">
    <source>
        <dbReference type="Proteomes" id="UP000324996"/>
    </source>
</evidence>
<reference evidence="7 8" key="1">
    <citation type="submission" date="2019-09" db="EMBL/GenBank/DDBJ databases">
        <title>NBRP : Genome information of microbial organism related human and environment.</title>
        <authorList>
            <person name="Hattori M."/>
            <person name="Oshima K."/>
            <person name="Inaba H."/>
            <person name="Suda W."/>
            <person name="Sakamoto M."/>
            <person name="Iino T."/>
            <person name="Kitahara M."/>
            <person name="Oshida Y."/>
            <person name="Iida T."/>
            <person name="Kudo T."/>
            <person name="Itoh T."/>
            <person name="Ohkuma M."/>
        </authorList>
    </citation>
    <scope>NUCLEOTIDE SEQUENCE [LARGE SCALE GENOMIC DNA]</scope>
    <source>
        <strain evidence="7 8">Q-1</strain>
    </source>
</reference>
<keyword evidence="2 5" id="KW-0812">Transmembrane</keyword>
<dbReference type="AlphaFoldDB" id="A0A5A7N5D1"/>
<dbReference type="GO" id="GO:0015421">
    <property type="term" value="F:ABC-type oligopeptide transporter activity"/>
    <property type="evidence" value="ECO:0007669"/>
    <property type="project" value="TreeGrafter"/>
</dbReference>
<dbReference type="RefSeq" id="WP_052371176.1">
    <property type="nucleotide sequence ID" value="NZ_BKCN01000002.1"/>
</dbReference>
<feature type="transmembrane region" description="Helical" evidence="5">
    <location>
        <begin position="144"/>
        <end position="162"/>
    </location>
</feature>
<organism evidence="7 8">
    <name type="scientific">Iodidimonas nitroreducens</name>
    <dbReference type="NCBI Taxonomy" id="1236968"/>
    <lineage>
        <taxon>Bacteria</taxon>
        <taxon>Pseudomonadati</taxon>
        <taxon>Pseudomonadota</taxon>
        <taxon>Alphaproteobacteria</taxon>
        <taxon>Iodidimonadales</taxon>
        <taxon>Iodidimonadaceae</taxon>
        <taxon>Iodidimonas</taxon>
    </lineage>
</organism>
<feature type="transmembrane region" description="Helical" evidence="5">
    <location>
        <begin position="255"/>
        <end position="277"/>
    </location>
</feature>
<evidence type="ECO:0000259" key="6">
    <source>
        <dbReference type="PROSITE" id="PS50929"/>
    </source>
</evidence>
<keyword evidence="4 5" id="KW-0472">Membrane</keyword>
<keyword evidence="7" id="KW-0547">Nucleotide-binding</keyword>